<protein>
    <submittedName>
        <fullName evidence="4">TetR/AcrR family transcriptional regulator</fullName>
    </submittedName>
</protein>
<accession>A0ABX0JD91</accession>
<evidence type="ECO:0000259" key="3">
    <source>
        <dbReference type="PROSITE" id="PS50977"/>
    </source>
</evidence>
<dbReference type="PROSITE" id="PS01081">
    <property type="entry name" value="HTH_TETR_1"/>
    <property type="match status" value="1"/>
</dbReference>
<dbReference type="Gene3D" id="1.10.357.10">
    <property type="entry name" value="Tetracycline Repressor, domain 2"/>
    <property type="match status" value="1"/>
</dbReference>
<dbReference type="Proteomes" id="UP001165962">
    <property type="component" value="Unassembled WGS sequence"/>
</dbReference>
<dbReference type="InterPro" id="IPR023772">
    <property type="entry name" value="DNA-bd_HTH_TetR-type_CS"/>
</dbReference>
<dbReference type="InterPro" id="IPR009057">
    <property type="entry name" value="Homeodomain-like_sf"/>
</dbReference>
<feature type="domain" description="HTH tetR-type" evidence="3">
    <location>
        <begin position="1"/>
        <end position="54"/>
    </location>
</feature>
<proteinExistence type="predicted"/>
<dbReference type="Pfam" id="PF16295">
    <property type="entry name" value="TetR_C_10"/>
    <property type="match status" value="1"/>
</dbReference>
<dbReference type="InterPro" id="IPR050624">
    <property type="entry name" value="HTH-type_Tx_Regulator"/>
</dbReference>
<evidence type="ECO:0000313" key="4">
    <source>
        <dbReference type="EMBL" id="NHN34445.1"/>
    </source>
</evidence>
<organism evidence="4 5">
    <name type="scientific">Paenibacillus agricola</name>
    <dbReference type="NCBI Taxonomy" id="2716264"/>
    <lineage>
        <taxon>Bacteria</taxon>
        <taxon>Bacillati</taxon>
        <taxon>Bacillota</taxon>
        <taxon>Bacilli</taxon>
        <taxon>Bacillales</taxon>
        <taxon>Paenibacillaceae</taxon>
        <taxon>Paenibacillus</taxon>
    </lineage>
</organism>
<dbReference type="InterPro" id="IPR001647">
    <property type="entry name" value="HTH_TetR"/>
</dbReference>
<dbReference type="SUPFAM" id="SSF46689">
    <property type="entry name" value="Homeodomain-like"/>
    <property type="match status" value="1"/>
</dbReference>
<keyword evidence="5" id="KW-1185">Reference proteome</keyword>
<comment type="caution">
    <text evidence="4">The sequence shown here is derived from an EMBL/GenBank/DDBJ whole genome shotgun (WGS) entry which is preliminary data.</text>
</comment>
<dbReference type="PANTHER" id="PTHR43479">
    <property type="entry name" value="ACREF/ENVCD OPERON REPRESSOR-RELATED"/>
    <property type="match status" value="1"/>
</dbReference>
<keyword evidence="1 2" id="KW-0238">DNA-binding</keyword>
<dbReference type="PANTHER" id="PTHR43479:SF11">
    <property type="entry name" value="ACREF_ENVCD OPERON REPRESSOR-RELATED"/>
    <property type="match status" value="1"/>
</dbReference>
<reference evidence="4" key="1">
    <citation type="submission" date="2020-03" db="EMBL/GenBank/DDBJ databases">
        <title>Draft sequencing of Paenibacilllus sp. S3N08.</title>
        <authorList>
            <person name="Kim D.-U."/>
        </authorList>
    </citation>
    <scope>NUCLEOTIDE SEQUENCE</scope>
    <source>
        <strain evidence="4">S3N08</strain>
    </source>
</reference>
<feature type="DNA-binding region" description="H-T-H motif" evidence="2">
    <location>
        <begin position="17"/>
        <end position="36"/>
    </location>
</feature>
<gene>
    <name evidence="4" type="ORF">G9U52_32140</name>
</gene>
<evidence type="ECO:0000256" key="2">
    <source>
        <dbReference type="PROSITE-ProRule" id="PRU00335"/>
    </source>
</evidence>
<dbReference type="EMBL" id="JAAOIW010000019">
    <property type="protein sequence ID" value="NHN34445.1"/>
    <property type="molecule type" value="Genomic_DNA"/>
</dbReference>
<dbReference type="Pfam" id="PF00440">
    <property type="entry name" value="TetR_N"/>
    <property type="match status" value="1"/>
</dbReference>
<evidence type="ECO:0000313" key="5">
    <source>
        <dbReference type="Proteomes" id="UP001165962"/>
    </source>
</evidence>
<dbReference type="InterPro" id="IPR032551">
    <property type="entry name" value="BscR_C"/>
</dbReference>
<evidence type="ECO:0000256" key="1">
    <source>
        <dbReference type="ARBA" id="ARBA00023125"/>
    </source>
</evidence>
<name>A0ABX0JD91_9BACL</name>
<sequence>MKAALSLFAERGYDATTVPTIADKAQVGAGTIYRYFENKEVLVNSLFQECVRLLSATLLTNMPNNDRTMREQFHHIFVQMSQFANHHDKALAFIDSHSSARYLDESSVTMFQDFLDILRDFIERGKQQQIICPMPSDVLIAIVYGALIKLFKVIKTGVVEETPDLLLAAEECCWNAVRVH</sequence>
<dbReference type="PROSITE" id="PS50977">
    <property type="entry name" value="HTH_TETR_2"/>
    <property type="match status" value="1"/>
</dbReference>